<dbReference type="STRING" id="571298.SAMN04488026_102110"/>
<sequence length="63" mass="6788">MKNPNSARGAGAFRVTSTATVASPVDATCGTVHASPAQARFYWDRSSNSIQPLQIQMGRVRHE</sequence>
<name>A0A1G8VDC4_9RHOB</name>
<dbReference type="EMBL" id="FNEK01000021">
    <property type="protein sequence ID" value="SDJ63867.1"/>
    <property type="molecule type" value="Genomic_DNA"/>
</dbReference>
<evidence type="ECO:0000313" key="2">
    <source>
        <dbReference type="Proteomes" id="UP000199382"/>
    </source>
</evidence>
<keyword evidence="2" id="KW-1185">Reference proteome</keyword>
<gene>
    <name evidence="1" type="ORF">SAMN04488026_102110</name>
</gene>
<accession>A0A1G8VDC4</accession>
<reference evidence="1 2" key="1">
    <citation type="submission" date="2016-10" db="EMBL/GenBank/DDBJ databases">
        <authorList>
            <person name="de Groot N.N."/>
        </authorList>
    </citation>
    <scope>NUCLEOTIDE SEQUENCE [LARGE SCALE GENOMIC DNA]</scope>
    <source>
        <strain evidence="1 2">DSM 25294</strain>
    </source>
</reference>
<organism evidence="1 2">
    <name type="scientific">Aliiruegeria lutimaris</name>
    <dbReference type="NCBI Taxonomy" id="571298"/>
    <lineage>
        <taxon>Bacteria</taxon>
        <taxon>Pseudomonadati</taxon>
        <taxon>Pseudomonadota</taxon>
        <taxon>Alphaproteobacteria</taxon>
        <taxon>Rhodobacterales</taxon>
        <taxon>Roseobacteraceae</taxon>
        <taxon>Aliiruegeria</taxon>
    </lineage>
</organism>
<evidence type="ECO:0000313" key="1">
    <source>
        <dbReference type="EMBL" id="SDJ63867.1"/>
    </source>
</evidence>
<dbReference type="AlphaFoldDB" id="A0A1G8VDC4"/>
<proteinExistence type="predicted"/>
<protein>
    <submittedName>
        <fullName evidence="1">Uncharacterized protein</fullName>
    </submittedName>
</protein>
<dbReference type="Proteomes" id="UP000199382">
    <property type="component" value="Unassembled WGS sequence"/>
</dbReference>